<dbReference type="HOGENOM" id="CLU_1354684_0_0_1"/>
<evidence type="ECO:0000313" key="1">
    <source>
        <dbReference type="EMBL" id="EJT76317.1"/>
    </source>
</evidence>
<gene>
    <name evidence="2" type="primary">20346695</name>
    <name evidence="1" type="ORF">GGTG_06237</name>
</gene>
<keyword evidence="3" id="KW-1185">Reference proteome</keyword>
<reference evidence="3" key="1">
    <citation type="submission" date="2010-07" db="EMBL/GenBank/DDBJ databases">
        <title>The genome sequence of Gaeumannomyces graminis var. tritici strain R3-111a-1.</title>
        <authorList>
            <consortium name="The Broad Institute Genome Sequencing Platform"/>
            <person name="Ma L.-J."/>
            <person name="Dead R."/>
            <person name="Young S."/>
            <person name="Zeng Q."/>
            <person name="Koehrsen M."/>
            <person name="Alvarado L."/>
            <person name="Berlin A."/>
            <person name="Chapman S.B."/>
            <person name="Chen Z."/>
            <person name="Freedman E."/>
            <person name="Gellesch M."/>
            <person name="Goldberg J."/>
            <person name="Griggs A."/>
            <person name="Gujja S."/>
            <person name="Heilman E.R."/>
            <person name="Heiman D."/>
            <person name="Hepburn T."/>
            <person name="Howarth C."/>
            <person name="Jen D."/>
            <person name="Larson L."/>
            <person name="Mehta T."/>
            <person name="Neiman D."/>
            <person name="Pearson M."/>
            <person name="Roberts A."/>
            <person name="Saif S."/>
            <person name="Shea T."/>
            <person name="Shenoy N."/>
            <person name="Sisk P."/>
            <person name="Stolte C."/>
            <person name="Sykes S."/>
            <person name="Walk T."/>
            <person name="White J."/>
            <person name="Yandava C."/>
            <person name="Haas B."/>
            <person name="Nusbaum C."/>
            <person name="Birren B."/>
        </authorList>
    </citation>
    <scope>NUCLEOTIDE SEQUENCE [LARGE SCALE GENOMIC DNA]</scope>
    <source>
        <strain evidence="3">R3-111a-1</strain>
    </source>
</reference>
<dbReference type="RefSeq" id="XP_009222317.1">
    <property type="nucleotide sequence ID" value="XM_009224053.1"/>
</dbReference>
<sequence length="202" mass="22537">MAAVAAKIPGMPQDRAPAQTNRIACLLVRAESARTLTALGLKYMPRGTDLPTWCLAKVLTKLVDHIGARHRHTHAYLPTRESSGSEARFLVANEIIKQKCQLNPALKRVEENVADKPTKKTSRVSCRSPPESPMGSWGAAYLPGCTGAKPHVCALVYGARFYTWRVLPIIWNLWYILCTIPCWAPKKKEGGVLCCEEWRNRE</sequence>
<proteinExistence type="predicted"/>
<protein>
    <submittedName>
        <fullName evidence="1 2">Uncharacterized protein</fullName>
    </submittedName>
</protein>
<dbReference type="GeneID" id="20346695"/>
<reference evidence="1" key="2">
    <citation type="submission" date="2010-07" db="EMBL/GenBank/DDBJ databases">
        <authorList>
            <consortium name="The Broad Institute Genome Sequencing Platform"/>
            <consortium name="Broad Institute Genome Sequencing Center for Infectious Disease"/>
            <person name="Ma L.-J."/>
            <person name="Dead R."/>
            <person name="Young S."/>
            <person name="Zeng Q."/>
            <person name="Koehrsen M."/>
            <person name="Alvarado L."/>
            <person name="Berlin A."/>
            <person name="Chapman S.B."/>
            <person name="Chen Z."/>
            <person name="Freedman E."/>
            <person name="Gellesch M."/>
            <person name="Goldberg J."/>
            <person name="Griggs A."/>
            <person name="Gujja S."/>
            <person name="Heilman E.R."/>
            <person name="Heiman D."/>
            <person name="Hepburn T."/>
            <person name="Howarth C."/>
            <person name="Jen D."/>
            <person name="Larson L."/>
            <person name="Mehta T."/>
            <person name="Neiman D."/>
            <person name="Pearson M."/>
            <person name="Roberts A."/>
            <person name="Saif S."/>
            <person name="Shea T."/>
            <person name="Shenoy N."/>
            <person name="Sisk P."/>
            <person name="Stolte C."/>
            <person name="Sykes S."/>
            <person name="Walk T."/>
            <person name="White J."/>
            <person name="Yandava C."/>
            <person name="Haas B."/>
            <person name="Nusbaum C."/>
            <person name="Birren B."/>
        </authorList>
    </citation>
    <scope>NUCLEOTIDE SEQUENCE</scope>
    <source>
        <strain evidence="1">R3-111a-1</strain>
    </source>
</reference>
<dbReference type="AlphaFoldDB" id="J3NY84"/>
<accession>J3NY84</accession>
<evidence type="ECO:0000313" key="2">
    <source>
        <dbReference type="EnsemblFungi" id="EJT76317"/>
    </source>
</evidence>
<reference evidence="2" key="5">
    <citation type="submission" date="2018-04" db="UniProtKB">
        <authorList>
            <consortium name="EnsemblFungi"/>
        </authorList>
    </citation>
    <scope>IDENTIFICATION</scope>
    <source>
        <strain evidence="2">R3-111a-1</strain>
    </source>
</reference>
<reference evidence="1" key="3">
    <citation type="submission" date="2010-09" db="EMBL/GenBank/DDBJ databases">
        <title>Annotation of Gaeumannomyces graminis var. tritici R3-111a-1.</title>
        <authorList>
            <consortium name="The Broad Institute Genome Sequencing Platform"/>
            <person name="Ma L.-J."/>
            <person name="Dead R."/>
            <person name="Young S.K."/>
            <person name="Zeng Q."/>
            <person name="Gargeya S."/>
            <person name="Fitzgerald M."/>
            <person name="Haas B."/>
            <person name="Abouelleil A."/>
            <person name="Alvarado L."/>
            <person name="Arachchi H.M."/>
            <person name="Berlin A."/>
            <person name="Brown A."/>
            <person name="Chapman S.B."/>
            <person name="Chen Z."/>
            <person name="Dunbar C."/>
            <person name="Freedman E."/>
            <person name="Gearin G."/>
            <person name="Gellesch M."/>
            <person name="Goldberg J."/>
            <person name="Griggs A."/>
            <person name="Gujja S."/>
            <person name="Heiman D."/>
            <person name="Howarth C."/>
            <person name="Larson L."/>
            <person name="Lui A."/>
            <person name="MacDonald P.J.P."/>
            <person name="Mehta T."/>
            <person name="Montmayeur A."/>
            <person name="Murphy C."/>
            <person name="Neiman D."/>
            <person name="Pearson M."/>
            <person name="Priest M."/>
            <person name="Roberts A."/>
            <person name="Saif S."/>
            <person name="Shea T."/>
            <person name="Shenoy N."/>
            <person name="Sisk P."/>
            <person name="Stolte C."/>
            <person name="Sykes S."/>
            <person name="Yandava C."/>
            <person name="Wortman J."/>
            <person name="Nusbaum C."/>
            <person name="Birren B."/>
        </authorList>
    </citation>
    <scope>NUCLEOTIDE SEQUENCE</scope>
    <source>
        <strain evidence="1">R3-111a-1</strain>
    </source>
</reference>
<evidence type="ECO:0000313" key="3">
    <source>
        <dbReference type="Proteomes" id="UP000006039"/>
    </source>
</evidence>
<reference evidence="2" key="4">
    <citation type="journal article" date="2015" name="G3 (Bethesda)">
        <title>Genome sequences of three phytopathogenic species of the Magnaporthaceae family of fungi.</title>
        <authorList>
            <person name="Okagaki L.H."/>
            <person name="Nunes C.C."/>
            <person name="Sailsbery J."/>
            <person name="Clay B."/>
            <person name="Brown D."/>
            <person name="John T."/>
            <person name="Oh Y."/>
            <person name="Young N."/>
            <person name="Fitzgerald M."/>
            <person name="Haas B.J."/>
            <person name="Zeng Q."/>
            <person name="Young S."/>
            <person name="Adiconis X."/>
            <person name="Fan L."/>
            <person name="Levin J.Z."/>
            <person name="Mitchell T.K."/>
            <person name="Okubara P.A."/>
            <person name="Farman M.L."/>
            <person name="Kohn L.M."/>
            <person name="Birren B."/>
            <person name="Ma L.-J."/>
            <person name="Dean R.A."/>
        </authorList>
    </citation>
    <scope>NUCLEOTIDE SEQUENCE</scope>
    <source>
        <strain evidence="2">R3-111a-1</strain>
    </source>
</reference>
<dbReference type="EMBL" id="GL385397">
    <property type="protein sequence ID" value="EJT76317.1"/>
    <property type="molecule type" value="Genomic_DNA"/>
</dbReference>
<name>J3NY84_GAET3</name>
<dbReference type="VEuPathDB" id="FungiDB:GGTG_06237"/>
<organism evidence="1">
    <name type="scientific">Gaeumannomyces tritici (strain R3-111a-1)</name>
    <name type="common">Wheat and barley take-all root rot fungus</name>
    <name type="synonym">Gaeumannomyces graminis var. tritici</name>
    <dbReference type="NCBI Taxonomy" id="644352"/>
    <lineage>
        <taxon>Eukaryota</taxon>
        <taxon>Fungi</taxon>
        <taxon>Dikarya</taxon>
        <taxon>Ascomycota</taxon>
        <taxon>Pezizomycotina</taxon>
        <taxon>Sordariomycetes</taxon>
        <taxon>Sordariomycetidae</taxon>
        <taxon>Magnaporthales</taxon>
        <taxon>Magnaporthaceae</taxon>
        <taxon>Gaeumannomyces</taxon>
    </lineage>
</organism>
<dbReference type="EnsemblFungi" id="EJT76317">
    <property type="protein sequence ID" value="EJT76317"/>
    <property type="gene ID" value="GGTG_06237"/>
</dbReference>
<dbReference type="Proteomes" id="UP000006039">
    <property type="component" value="Unassembled WGS sequence"/>
</dbReference>